<protein>
    <recommendedName>
        <fullName evidence="4">DUF4919 domain-containing protein</fullName>
    </recommendedName>
</protein>
<dbReference type="EMBL" id="FMVF01000022">
    <property type="protein sequence ID" value="SCY96820.1"/>
    <property type="molecule type" value="Genomic_DNA"/>
</dbReference>
<keyword evidence="1" id="KW-0732">Signal</keyword>
<accession>A0A1G5K9Y3</accession>
<dbReference type="Proteomes" id="UP000199354">
    <property type="component" value="Unassembled WGS sequence"/>
</dbReference>
<keyword evidence="3" id="KW-1185">Reference proteome</keyword>
<dbReference type="AlphaFoldDB" id="A0A1G5K9Y3"/>
<sequence length="228" mass="25982">MKNTWLVAVLLVSTGLFAQTTFNYKTDHEKMLARTKDAKDALFYDTQLQRFKAHDTKQTDTEVLSMLVAYAKNPEFNPLKDSFRESIVQELMTDQKYEDALGMANKLLKGSPFDIKGIYHKATILRKLEQNDSAKAYDKQWQKILKAMFLSGNGTSMANPTFSLGPDDGSVFIGLFIGAEVTGRKTEKNPEGQTVAVYEALLEKKRKLTLYFLIDDAQKRWDEESKKK</sequence>
<gene>
    <name evidence="2" type="ORF">SAMN02927903_03151</name>
</gene>
<dbReference type="OrthoDB" id="686440at2"/>
<feature type="signal peptide" evidence="1">
    <location>
        <begin position="1"/>
        <end position="18"/>
    </location>
</feature>
<name>A0A1G5K9Y3_9FLAO</name>
<dbReference type="STRING" id="490189.SAMN02927903_03151"/>
<reference evidence="2 3" key="1">
    <citation type="submission" date="2016-10" db="EMBL/GenBank/DDBJ databases">
        <authorList>
            <person name="de Groot N.N."/>
        </authorList>
    </citation>
    <scope>NUCLEOTIDE SEQUENCE [LARGE SCALE GENOMIC DNA]</scope>
    <source>
        <strain evidence="2 3">CGMCC 1.7031</strain>
    </source>
</reference>
<dbReference type="Pfam" id="PF16266">
    <property type="entry name" value="DUF4919"/>
    <property type="match status" value="1"/>
</dbReference>
<evidence type="ECO:0000313" key="3">
    <source>
        <dbReference type="Proteomes" id="UP000199354"/>
    </source>
</evidence>
<evidence type="ECO:0000313" key="2">
    <source>
        <dbReference type="EMBL" id="SCY96820.1"/>
    </source>
</evidence>
<dbReference type="RefSeq" id="WP_091146675.1">
    <property type="nucleotide sequence ID" value="NZ_FMVF01000022.1"/>
</dbReference>
<dbReference type="InterPro" id="IPR011990">
    <property type="entry name" value="TPR-like_helical_dom_sf"/>
</dbReference>
<dbReference type="SUPFAM" id="SSF48452">
    <property type="entry name" value="TPR-like"/>
    <property type="match status" value="1"/>
</dbReference>
<evidence type="ECO:0000256" key="1">
    <source>
        <dbReference type="SAM" id="SignalP"/>
    </source>
</evidence>
<feature type="chain" id="PRO_5011706351" description="DUF4919 domain-containing protein" evidence="1">
    <location>
        <begin position="19"/>
        <end position="228"/>
    </location>
</feature>
<organism evidence="2 3">
    <name type="scientific">Flavobacterium caeni</name>
    <dbReference type="NCBI Taxonomy" id="490189"/>
    <lineage>
        <taxon>Bacteria</taxon>
        <taxon>Pseudomonadati</taxon>
        <taxon>Bacteroidota</taxon>
        <taxon>Flavobacteriia</taxon>
        <taxon>Flavobacteriales</taxon>
        <taxon>Flavobacteriaceae</taxon>
        <taxon>Flavobacterium</taxon>
    </lineage>
</organism>
<evidence type="ECO:0008006" key="4">
    <source>
        <dbReference type="Google" id="ProtNLM"/>
    </source>
</evidence>
<proteinExistence type="predicted"/>
<dbReference type="InterPro" id="IPR032578">
    <property type="entry name" value="DUF4919"/>
</dbReference>